<evidence type="ECO:0000313" key="2">
    <source>
        <dbReference type="EMBL" id="CAB4001424.1"/>
    </source>
</evidence>
<organism evidence="2 3">
    <name type="scientific">Paramuricea clavata</name>
    <name type="common">Red gorgonian</name>
    <name type="synonym">Violescent sea-whip</name>
    <dbReference type="NCBI Taxonomy" id="317549"/>
    <lineage>
        <taxon>Eukaryota</taxon>
        <taxon>Metazoa</taxon>
        <taxon>Cnidaria</taxon>
        <taxon>Anthozoa</taxon>
        <taxon>Octocorallia</taxon>
        <taxon>Malacalcyonacea</taxon>
        <taxon>Plexauridae</taxon>
        <taxon>Paramuricea</taxon>
    </lineage>
</organism>
<dbReference type="OrthoDB" id="5841748at2759"/>
<dbReference type="AlphaFoldDB" id="A0A6S7H991"/>
<dbReference type="Pfam" id="PF02225">
    <property type="entry name" value="PA"/>
    <property type="match status" value="1"/>
</dbReference>
<dbReference type="InterPro" id="IPR003137">
    <property type="entry name" value="PA_domain"/>
</dbReference>
<dbReference type="InterPro" id="IPR039373">
    <property type="entry name" value="Peptidase_M28B"/>
</dbReference>
<protein>
    <recommendedName>
        <fullName evidence="1">PA domain-containing protein</fullName>
    </recommendedName>
</protein>
<sequence length="337" mass="37496">MAAATLTTRRIVGIVVAVVVLFVLGFVIGWVSAPSDEDSTIRVSVPSDENSTCGDENSTSSETYDMKYIAEKRKEEMKTKDGFHEKLIEILNASKIGENLRYFSKRPHVGGTPRSKELADEIEKRWREYKFDKIEQPKYNILLPYVDPDISNSVQILNSKGDVTFEFSGREKLADPSENDTTMIAPLLGYAKQGSAKGKLLYVNYGRSEDFQVLKQNFSISNCSGYIVIMRYGKIFRGDKVKHAQDCGAVGAILYNDPADYAPEGQDKVYPQYIWLPKTGVQRGSIFNGRGDPLTPGLPSVDGVFRLPEDKANLPKIPATPMPYGDAVEVLKIMEGK</sequence>
<evidence type="ECO:0000313" key="3">
    <source>
        <dbReference type="Proteomes" id="UP001152795"/>
    </source>
</evidence>
<gene>
    <name evidence="2" type="ORF">PACLA_8A066095</name>
</gene>
<feature type="domain" description="PA" evidence="1">
    <location>
        <begin position="198"/>
        <end position="284"/>
    </location>
</feature>
<dbReference type="Proteomes" id="UP001152795">
    <property type="component" value="Unassembled WGS sequence"/>
</dbReference>
<dbReference type="SUPFAM" id="SSF52025">
    <property type="entry name" value="PA domain"/>
    <property type="match status" value="1"/>
</dbReference>
<dbReference type="PANTHER" id="PTHR10404:SF78">
    <property type="entry name" value="N-ACETYLATED ALPHA-LINKED ACIDIC DIPEPTIDASE 2"/>
    <property type="match status" value="1"/>
</dbReference>
<comment type="caution">
    <text evidence="2">The sequence shown here is derived from an EMBL/GenBank/DDBJ whole genome shotgun (WGS) entry which is preliminary data.</text>
</comment>
<reference evidence="2" key="1">
    <citation type="submission" date="2020-04" db="EMBL/GenBank/DDBJ databases">
        <authorList>
            <person name="Alioto T."/>
            <person name="Alioto T."/>
            <person name="Gomez Garrido J."/>
        </authorList>
    </citation>
    <scope>NUCLEOTIDE SEQUENCE</scope>
    <source>
        <strain evidence="2">A484AB</strain>
    </source>
</reference>
<dbReference type="EMBL" id="CACRXK020004083">
    <property type="protein sequence ID" value="CAB4001424.1"/>
    <property type="molecule type" value="Genomic_DNA"/>
</dbReference>
<proteinExistence type="predicted"/>
<name>A0A6S7H991_PARCT</name>
<dbReference type="PANTHER" id="PTHR10404">
    <property type="entry name" value="N-ACETYLATED-ALPHA-LINKED ACIDIC DIPEPTIDASE"/>
    <property type="match status" value="1"/>
</dbReference>
<dbReference type="GO" id="GO:0004180">
    <property type="term" value="F:carboxypeptidase activity"/>
    <property type="evidence" value="ECO:0007669"/>
    <property type="project" value="TreeGrafter"/>
</dbReference>
<evidence type="ECO:0000259" key="1">
    <source>
        <dbReference type="Pfam" id="PF02225"/>
    </source>
</evidence>
<dbReference type="InterPro" id="IPR046450">
    <property type="entry name" value="PA_dom_sf"/>
</dbReference>
<dbReference type="Gene3D" id="3.50.30.30">
    <property type="match status" value="1"/>
</dbReference>
<accession>A0A6S7H991</accession>
<keyword evidence="3" id="KW-1185">Reference proteome</keyword>
<dbReference type="FunFam" id="3.50.30.30:FF:000045">
    <property type="entry name" value="Predicted protein"/>
    <property type="match status" value="1"/>
</dbReference>